<dbReference type="SUPFAM" id="SSF141488">
    <property type="entry name" value="YdhA-like"/>
    <property type="match status" value="1"/>
</dbReference>
<evidence type="ECO:0000256" key="3">
    <source>
        <dbReference type="ARBA" id="ARBA00023139"/>
    </source>
</evidence>
<proteinExistence type="predicted"/>
<keyword evidence="1 5" id="KW-0732">Signal</keyword>
<evidence type="ECO:0000313" key="7">
    <source>
        <dbReference type="EMBL" id="GGZ59835.1"/>
    </source>
</evidence>
<accession>A0ABQ3BZP2</accession>
<feature type="signal peptide" evidence="5">
    <location>
        <begin position="1"/>
        <end position="25"/>
    </location>
</feature>
<keyword evidence="3" id="KW-0564">Palmitate</keyword>
<keyword evidence="8" id="KW-1185">Reference proteome</keyword>
<feature type="domain" description="C-type lysozyme inhibitor" evidence="6">
    <location>
        <begin position="159"/>
        <end position="220"/>
    </location>
</feature>
<evidence type="ECO:0000256" key="1">
    <source>
        <dbReference type="ARBA" id="ARBA00022729"/>
    </source>
</evidence>
<dbReference type="Pfam" id="PF09864">
    <property type="entry name" value="MliC"/>
    <property type="match status" value="1"/>
</dbReference>
<gene>
    <name evidence="7" type="ORF">GCM10008101_12090</name>
</gene>
<evidence type="ECO:0000256" key="5">
    <source>
        <dbReference type="SAM" id="SignalP"/>
    </source>
</evidence>
<dbReference type="Gene3D" id="2.40.128.200">
    <property type="match status" value="1"/>
</dbReference>
<keyword evidence="2" id="KW-0472">Membrane</keyword>
<evidence type="ECO:0000256" key="4">
    <source>
        <dbReference type="ARBA" id="ARBA00023288"/>
    </source>
</evidence>
<evidence type="ECO:0000313" key="8">
    <source>
        <dbReference type="Proteomes" id="UP000643403"/>
    </source>
</evidence>
<feature type="chain" id="PRO_5046613141" description="C-type lysozyme inhibitor domain-containing protein" evidence="5">
    <location>
        <begin position="26"/>
        <end position="336"/>
    </location>
</feature>
<dbReference type="PROSITE" id="PS51257">
    <property type="entry name" value="PROKAR_LIPOPROTEIN"/>
    <property type="match status" value="1"/>
</dbReference>
<sequence length="336" mass="34952">MNVRATLVCALAAALAGCQSGPASTAPQRPSSAAEAWPAASVMLHGTATYLERIKMPPGASLRVEALDAASGAALATTTMPDVAGPPIPFSIALPANTGTAGGVALRATLLGPQGEPWFETPAPVAATPGGGSVDIRMRRVANPAVPAPAASDASVTHWECGEIGVMSRYEADASRVRLSFNGQRLELPIGRSASGARYADTRGNEFWTKGATGTFALAGEQRRDCVQAAQASPWNAAVLGGASFRAVGNEPGWYAEIAGEPPMLDADLDYGERRMRIPLRATPDGYVSSDTAQPVRLRIARRLCEDGMSGQRFEAAVTLESGGRTYRGCGGWLQD</sequence>
<name>A0ABQ3BZP2_9GAMM</name>
<keyword evidence="4" id="KW-0449">Lipoprotein</keyword>
<evidence type="ECO:0000256" key="2">
    <source>
        <dbReference type="ARBA" id="ARBA00023136"/>
    </source>
</evidence>
<organism evidence="7 8">
    <name type="scientific">Cognatilysobacter xinjiangensis</name>
    <dbReference type="NCBI Taxonomy" id="546892"/>
    <lineage>
        <taxon>Bacteria</taxon>
        <taxon>Pseudomonadati</taxon>
        <taxon>Pseudomonadota</taxon>
        <taxon>Gammaproteobacteria</taxon>
        <taxon>Lysobacterales</taxon>
        <taxon>Lysobacteraceae</taxon>
        <taxon>Cognatilysobacter</taxon>
    </lineage>
</organism>
<dbReference type="EMBL" id="BMXY01000001">
    <property type="protein sequence ID" value="GGZ59835.1"/>
    <property type="molecule type" value="Genomic_DNA"/>
</dbReference>
<dbReference type="InterPro" id="IPR018660">
    <property type="entry name" value="MliC"/>
</dbReference>
<reference evidence="8" key="1">
    <citation type="journal article" date="2019" name="Int. J. Syst. Evol. Microbiol.">
        <title>The Global Catalogue of Microorganisms (GCM) 10K type strain sequencing project: providing services to taxonomists for standard genome sequencing and annotation.</title>
        <authorList>
            <consortium name="The Broad Institute Genomics Platform"/>
            <consortium name="The Broad Institute Genome Sequencing Center for Infectious Disease"/>
            <person name="Wu L."/>
            <person name="Ma J."/>
        </authorList>
    </citation>
    <scope>NUCLEOTIDE SEQUENCE [LARGE SCALE GENOMIC DNA]</scope>
    <source>
        <strain evidence="8">KCTC 22558</strain>
    </source>
</reference>
<dbReference type="InterPro" id="IPR036328">
    <property type="entry name" value="MliC_sf"/>
</dbReference>
<dbReference type="Proteomes" id="UP000643403">
    <property type="component" value="Unassembled WGS sequence"/>
</dbReference>
<comment type="caution">
    <text evidence="7">The sequence shown here is derived from an EMBL/GenBank/DDBJ whole genome shotgun (WGS) entry which is preliminary data.</text>
</comment>
<evidence type="ECO:0000259" key="6">
    <source>
        <dbReference type="Pfam" id="PF09864"/>
    </source>
</evidence>
<protein>
    <recommendedName>
        <fullName evidence="6">C-type lysozyme inhibitor domain-containing protein</fullName>
    </recommendedName>
</protein>